<sequence length="181" mass="20499">MSEAFFSKEAIEYLKEKYPHITESMFNGLLNQFGLVEVQVTTSVGEYDRSISSDHKLIMPAEISNALGIDCEIVMPDINALYHKPVDDVSLVDALTYAYQTLHKQGKSLLTIELEDETSVPKVIYKGEEVTKKVHVGLDWETSTESFAGGLTYSIEHFEFDEMGYPIMNRIERRIKGHATN</sequence>
<gene>
    <name evidence="1" type="ORF">MACH08_05230</name>
</gene>
<evidence type="ECO:0000313" key="2">
    <source>
        <dbReference type="Proteomes" id="UP001275436"/>
    </source>
</evidence>
<dbReference type="RefSeq" id="WP_158681499.1">
    <property type="nucleotide sequence ID" value="NZ_BSKO01000001.1"/>
</dbReference>
<protein>
    <submittedName>
        <fullName evidence="1">Uncharacterized protein</fullName>
    </submittedName>
</protein>
<dbReference type="EMBL" id="BSKO01000001">
    <property type="protein sequence ID" value="GLO64739.1"/>
    <property type="molecule type" value="Genomic_DNA"/>
</dbReference>
<reference evidence="1 2" key="1">
    <citation type="submission" date="2023-02" db="EMBL/GenBank/DDBJ databases">
        <title>Oceanobacillus kimchii IFOP_LL358 isolated form Alexandrium catenella lab strain.</title>
        <authorList>
            <person name="Gajardo G."/>
            <person name="Ueki S."/>
            <person name="Maruyama F."/>
        </authorList>
    </citation>
    <scope>NUCLEOTIDE SEQUENCE [LARGE SCALE GENOMIC DNA]</scope>
    <source>
        <strain evidence="1 2">IFOP_LL358</strain>
    </source>
</reference>
<dbReference type="Proteomes" id="UP001275436">
    <property type="component" value="Unassembled WGS sequence"/>
</dbReference>
<comment type="caution">
    <text evidence="1">The sequence shown here is derived from an EMBL/GenBank/DDBJ whole genome shotgun (WGS) entry which is preliminary data.</text>
</comment>
<evidence type="ECO:0000313" key="1">
    <source>
        <dbReference type="EMBL" id="GLO64739.1"/>
    </source>
</evidence>
<keyword evidence="2" id="KW-1185">Reference proteome</keyword>
<organism evidence="1 2">
    <name type="scientific">Oceanobacillus kimchii</name>
    <dbReference type="NCBI Taxonomy" id="746691"/>
    <lineage>
        <taxon>Bacteria</taxon>
        <taxon>Bacillati</taxon>
        <taxon>Bacillota</taxon>
        <taxon>Bacilli</taxon>
        <taxon>Bacillales</taxon>
        <taxon>Bacillaceae</taxon>
        <taxon>Oceanobacillus</taxon>
    </lineage>
</organism>
<proteinExistence type="predicted"/>
<accession>A0ABQ5TGK7</accession>
<name>A0ABQ5TGK7_9BACI</name>